<accession>A0A6H5J935</accession>
<dbReference type="EMBL" id="CADCXV010001392">
    <property type="protein sequence ID" value="CAB0044091.1"/>
    <property type="molecule type" value="Genomic_DNA"/>
</dbReference>
<keyword evidence="3" id="KW-1185">Reference proteome</keyword>
<evidence type="ECO:0008006" key="4">
    <source>
        <dbReference type="Google" id="ProtNLM"/>
    </source>
</evidence>
<dbReference type="Proteomes" id="UP000479190">
    <property type="component" value="Unassembled WGS sequence"/>
</dbReference>
<feature type="signal peptide" evidence="1">
    <location>
        <begin position="1"/>
        <end position="24"/>
    </location>
</feature>
<evidence type="ECO:0000313" key="2">
    <source>
        <dbReference type="EMBL" id="CAB0044091.1"/>
    </source>
</evidence>
<gene>
    <name evidence="2" type="ORF">TBRA_LOCUS15679</name>
</gene>
<feature type="chain" id="PRO_5026355036" description="Secreted protein" evidence="1">
    <location>
        <begin position="25"/>
        <end position="100"/>
    </location>
</feature>
<evidence type="ECO:0000256" key="1">
    <source>
        <dbReference type="SAM" id="SignalP"/>
    </source>
</evidence>
<dbReference type="AlphaFoldDB" id="A0A6H5J935"/>
<proteinExistence type="predicted"/>
<protein>
    <recommendedName>
        <fullName evidence="4">Secreted protein</fullName>
    </recommendedName>
</protein>
<name>A0A6H5J935_9HYME</name>
<feature type="non-terminal residue" evidence="2">
    <location>
        <position position="100"/>
    </location>
</feature>
<reference evidence="2 3" key="1">
    <citation type="submission" date="2020-02" db="EMBL/GenBank/DDBJ databases">
        <authorList>
            <person name="Ferguson B K."/>
        </authorList>
    </citation>
    <scope>NUCLEOTIDE SEQUENCE [LARGE SCALE GENOMIC DNA]</scope>
</reference>
<sequence>MEVRTRRVLLLGCLVYNLLSTGLPAPLYESFTALSVAARSSARLREGPRIIVPRCNTSFFSNSFIFDAARLWSDLPARLRSAPTLSAFRNLFHHYLNSRT</sequence>
<keyword evidence="1" id="KW-0732">Signal</keyword>
<organism evidence="2 3">
    <name type="scientific">Trichogramma brassicae</name>
    <dbReference type="NCBI Taxonomy" id="86971"/>
    <lineage>
        <taxon>Eukaryota</taxon>
        <taxon>Metazoa</taxon>
        <taxon>Ecdysozoa</taxon>
        <taxon>Arthropoda</taxon>
        <taxon>Hexapoda</taxon>
        <taxon>Insecta</taxon>
        <taxon>Pterygota</taxon>
        <taxon>Neoptera</taxon>
        <taxon>Endopterygota</taxon>
        <taxon>Hymenoptera</taxon>
        <taxon>Apocrita</taxon>
        <taxon>Proctotrupomorpha</taxon>
        <taxon>Chalcidoidea</taxon>
        <taxon>Trichogrammatidae</taxon>
        <taxon>Trichogramma</taxon>
    </lineage>
</organism>
<evidence type="ECO:0000313" key="3">
    <source>
        <dbReference type="Proteomes" id="UP000479190"/>
    </source>
</evidence>